<dbReference type="SUPFAM" id="SSF46955">
    <property type="entry name" value="Putative DNA-binding domain"/>
    <property type="match status" value="1"/>
</dbReference>
<dbReference type="Pfam" id="PF12728">
    <property type="entry name" value="HTH_17"/>
    <property type="match status" value="1"/>
</dbReference>
<dbReference type="EMBL" id="LAZR01020273">
    <property type="protein sequence ID" value="KKL89483.1"/>
    <property type="molecule type" value="Genomic_DNA"/>
</dbReference>
<feature type="domain" description="Helix-turn-helix" evidence="1">
    <location>
        <begin position="10"/>
        <end position="61"/>
    </location>
</feature>
<reference evidence="2" key="1">
    <citation type="journal article" date="2015" name="Nature">
        <title>Complex archaea that bridge the gap between prokaryotes and eukaryotes.</title>
        <authorList>
            <person name="Spang A."/>
            <person name="Saw J.H."/>
            <person name="Jorgensen S.L."/>
            <person name="Zaremba-Niedzwiedzka K."/>
            <person name="Martijn J."/>
            <person name="Lind A.E."/>
            <person name="van Eijk R."/>
            <person name="Schleper C."/>
            <person name="Guy L."/>
            <person name="Ettema T.J."/>
        </authorList>
    </citation>
    <scope>NUCLEOTIDE SEQUENCE</scope>
</reference>
<protein>
    <recommendedName>
        <fullName evidence="1">Helix-turn-helix domain-containing protein</fullName>
    </recommendedName>
</protein>
<dbReference type="InterPro" id="IPR041657">
    <property type="entry name" value="HTH_17"/>
</dbReference>
<accession>A0A0F9FTC6</accession>
<sequence>MKSTNSNDNLRLKDAAAYIGVSKPTLWRLAEQDPNFPKKIRISSRCCIYRRSDLQSWLASKEV</sequence>
<evidence type="ECO:0000259" key="1">
    <source>
        <dbReference type="Pfam" id="PF12728"/>
    </source>
</evidence>
<dbReference type="AlphaFoldDB" id="A0A0F9FTC6"/>
<evidence type="ECO:0000313" key="2">
    <source>
        <dbReference type="EMBL" id="KKL89483.1"/>
    </source>
</evidence>
<comment type="caution">
    <text evidence="2">The sequence shown here is derived from an EMBL/GenBank/DDBJ whole genome shotgun (WGS) entry which is preliminary data.</text>
</comment>
<proteinExistence type="predicted"/>
<name>A0A0F9FTC6_9ZZZZ</name>
<organism evidence="2">
    <name type="scientific">marine sediment metagenome</name>
    <dbReference type="NCBI Taxonomy" id="412755"/>
    <lineage>
        <taxon>unclassified sequences</taxon>
        <taxon>metagenomes</taxon>
        <taxon>ecological metagenomes</taxon>
    </lineage>
</organism>
<gene>
    <name evidence="2" type="ORF">LCGC14_1914230</name>
</gene>
<dbReference type="InterPro" id="IPR009061">
    <property type="entry name" value="DNA-bd_dom_put_sf"/>
</dbReference>